<dbReference type="InParanoid" id="A0A286UC69"/>
<dbReference type="GO" id="GO:0005739">
    <property type="term" value="C:mitochondrion"/>
    <property type="evidence" value="ECO:0007669"/>
    <property type="project" value="UniProtKB-UniRule"/>
</dbReference>
<evidence type="ECO:0000256" key="5">
    <source>
        <dbReference type="SAM" id="MobiDB-lite"/>
    </source>
</evidence>
<dbReference type="SMART" id="SM00839">
    <property type="entry name" value="ELFV_dehydrog"/>
    <property type="match status" value="1"/>
</dbReference>
<feature type="compositionally biased region" description="Polar residues" evidence="5">
    <location>
        <begin position="1"/>
        <end position="14"/>
    </location>
</feature>
<comment type="catalytic activity">
    <reaction evidence="4">
        <text>L-glutamate + NAD(+) + H2O = 2-oxoglutarate + NH4(+) + NADH + H(+)</text>
        <dbReference type="Rhea" id="RHEA:15133"/>
        <dbReference type="ChEBI" id="CHEBI:15377"/>
        <dbReference type="ChEBI" id="CHEBI:15378"/>
        <dbReference type="ChEBI" id="CHEBI:16810"/>
        <dbReference type="ChEBI" id="CHEBI:28938"/>
        <dbReference type="ChEBI" id="CHEBI:29985"/>
        <dbReference type="ChEBI" id="CHEBI:57540"/>
        <dbReference type="ChEBI" id="CHEBI:57945"/>
        <dbReference type="EC" id="1.4.1.2"/>
    </reaction>
</comment>
<dbReference type="GO" id="GO:0006538">
    <property type="term" value="P:L-glutamate catabolic process"/>
    <property type="evidence" value="ECO:0007669"/>
    <property type="project" value="UniProtKB-UniRule"/>
</dbReference>
<dbReference type="InterPro" id="IPR056365">
    <property type="entry name" value="NAD-GDH_2nd"/>
</dbReference>
<dbReference type="STRING" id="2282107.A0A286UC69"/>
<dbReference type="GO" id="GO:0004352">
    <property type="term" value="F:glutamate dehydrogenase (NAD+) activity"/>
    <property type="evidence" value="ECO:0007669"/>
    <property type="project" value="UniProtKB-UniRule"/>
</dbReference>
<dbReference type="Pfam" id="PF23147">
    <property type="entry name" value="GDH2_N"/>
    <property type="match status" value="1"/>
</dbReference>
<evidence type="ECO:0000256" key="3">
    <source>
        <dbReference type="ARBA" id="ARBA00023027"/>
    </source>
</evidence>
<feature type="domain" description="Glutamate/phenylalanine/leucine/valine/L-tryptophan dehydrogenase C-terminal" evidence="6">
    <location>
        <begin position="670"/>
        <end position="932"/>
    </location>
</feature>
<organism evidence="7 8">
    <name type="scientific">Pyrrhoderma noxium</name>
    <dbReference type="NCBI Taxonomy" id="2282107"/>
    <lineage>
        <taxon>Eukaryota</taxon>
        <taxon>Fungi</taxon>
        <taxon>Dikarya</taxon>
        <taxon>Basidiomycota</taxon>
        <taxon>Agaricomycotina</taxon>
        <taxon>Agaricomycetes</taxon>
        <taxon>Hymenochaetales</taxon>
        <taxon>Hymenochaetaceae</taxon>
        <taxon>Pyrrhoderma</taxon>
    </lineage>
</organism>
<dbReference type="InterPro" id="IPR016210">
    <property type="entry name" value="NAD-GDH_euk"/>
</dbReference>
<protein>
    <recommendedName>
        <fullName evidence="4">NAD-specific glutamate dehydrogenase</fullName>
        <ecNumber evidence="4">1.4.1.2</ecNumber>
    </recommendedName>
</protein>
<dbReference type="Pfam" id="PF00208">
    <property type="entry name" value="ELFV_dehydrog"/>
    <property type="match status" value="1"/>
</dbReference>
<dbReference type="PANTHER" id="PTHR11606:SF24">
    <property type="entry name" value="NAD-SPECIFIC GLUTAMATE DEHYDROGENASE"/>
    <property type="match status" value="1"/>
</dbReference>
<evidence type="ECO:0000256" key="2">
    <source>
        <dbReference type="ARBA" id="ARBA00023002"/>
    </source>
</evidence>
<comment type="function">
    <text evidence="4">NAD(+)-dependent glutamate dehydrogenase which degrades glutamate to ammonia and alpha-ketoglutarate.</text>
</comment>
<dbReference type="SUPFAM" id="SSF51735">
    <property type="entry name" value="NAD(P)-binding Rossmann-fold domains"/>
    <property type="match status" value="1"/>
</dbReference>
<sequence length="1031" mass="114223">MSTISALSQRTGHLTPNAPGYTTPVFKGKDAQRAQVEKLVGQGGFVPPPLVKSEVAWFYDHLGIDDTYFTAETAEGVADHVLALYGAKVLAFTKHDPSALFIELEKINPDGSGATFIHNSKPGVTATTGPGATCEKRIDELFLDKSTPELSYRLETYRSGGSVSATASQQLRCYFISRCTFPTPPPESIKDAQGRTDIRKVSDPVFLEKVSQNTLAIYQAIMWTVETRFGPVIEVFDVEGSREKRVVIGFRMGSTTSLFSALSDLYHFYALFASRKYVEQFANGITIISLYLNPLPAGMAPKGTPPIEHAIMQVVKEASLLYCLPENPFFRRGGSSEPGHAVQEATYAYCGWIFAQHFCNRLGPAYLALKGILDESNASHAEVLNDIKRRFREETFTRESIMEAIAAYPELVHLLYVNFAMTHYPNADSQAQTLVPTISYQRLKVEAPLADEDLWDKIRRTVTNKHAQQVLESLLIFNKAVLKTNFYQPTKVALSFRLAPDFLPEVEYPTKPFGMFFIVGAEFRGFHIRFRDVARGGIRIVRARNKEAYSIAQRQLFDENYALAATQSLKNKDIPEGGAKGTILPGVNANPRTAFEKYVDAVIDLLIPGQSPGIKERIVDLYGKPELLFFGPDEGTADMMDWAALHARERGAETWWKSFTTGKSAEHLGGVPHDTYGMTSLSVRQYVIGIYNKLGLREKDITKVQTGGPDGDLGSNEILLSNDKTIAIIDGSGVLADPAGIDREELRRLAKLRVPIENFDKSKLSKDGYVVLVEDQDVKLPSGEVIVDGTDFRNTAHLRFKADMFVPCGGRPEAVNISNVASLIDSEGKPHFKYIVEGANLFLTQQARLYLEKRQVILFKDSSANKGGVTSSSLEVLAGLGLSNSEYLDLMVFKDGKPSEFYQSYVKDIQQKITENAAAEFSCLWREAERAGGGKSRAVLSDELSGTLNGLQAELEASDLFDDEPSRKGVMRRAIPKTLVDKVGLDVLLKRLPEAYQRALFSSWVASHFIYKYGVSGSSVDFFHFARELAV</sequence>
<dbReference type="InterPro" id="IPR006096">
    <property type="entry name" value="Glu/Leu/Phe/Val/Trp_DH_C"/>
</dbReference>
<dbReference type="FunCoup" id="A0A286UC69">
    <property type="interactions" value="170"/>
</dbReference>
<feature type="region of interest" description="Disordered" evidence="5">
    <location>
        <begin position="1"/>
        <end position="21"/>
    </location>
</feature>
<accession>A0A286UC69</accession>
<dbReference type="Proteomes" id="UP000217199">
    <property type="component" value="Unassembled WGS sequence"/>
</dbReference>
<evidence type="ECO:0000256" key="4">
    <source>
        <dbReference type="PIRNR" id="PIRNR000184"/>
    </source>
</evidence>
<evidence type="ECO:0000313" key="8">
    <source>
        <dbReference type="Proteomes" id="UP000217199"/>
    </source>
</evidence>
<name>A0A286UC69_9AGAM</name>
<dbReference type="EC" id="1.4.1.2" evidence="4"/>
<dbReference type="SUPFAM" id="SSF53223">
    <property type="entry name" value="Aminoacid dehydrogenase-like, N-terminal domain"/>
    <property type="match status" value="1"/>
</dbReference>
<comment type="caution">
    <text evidence="7">The sequence shown here is derived from an EMBL/GenBank/DDBJ whole genome shotgun (WGS) entry which is preliminary data.</text>
</comment>
<dbReference type="InterPro" id="IPR036291">
    <property type="entry name" value="NAD(P)-bd_dom_sf"/>
</dbReference>
<dbReference type="AlphaFoldDB" id="A0A286UC69"/>
<evidence type="ECO:0000256" key="1">
    <source>
        <dbReference type="ARBA" id="ARBA00006382"/>
    </source>
</evidence>
<dbReference type="PANTHER" id="PTHR11606">
    <property type="entry name" value="GLUTAMATE DEHYDROGENASE"/>
    <property type="match status" value="1"/>
</dbReference>
<keyword evidence="8" id="KW-1185">Reference proteome</keyword>
<gene>
    <name evidence="7" type="ORF">PNOK_0721200</name>
</gene>
<dbReference type="Gene3D" id="3.40.50.720">
    <property type="entry name" value="NAD(P)-binding Rossmann-like Domain"/>
    <property type="match status" value="1"/>
</dbReference>
<dbReference type="InterPro" id="IPR046346">
    <property type="entry name" value="Aminoacid_DH-like_N_sf"/>
</dbReference>
<dbReference type="InterPro" id="IPR055480">
    <property type="entry name" value="NAD-GDH_N"/>
</dbReference>
<evidence type="ECO:0000313" key="7">
    <source>
        <dbReference type="EMBL" id="PAV17148.1"/>
    </source>
</evidence>
<evidence type="ECO:0000259" key="6">
    <source>
        <dbReference type="SMART" id="SM00839"/>
    </source>
</evidence>
<keyword evidence="2 4" id="KW-0560">Oxidoreductase</keyword>
<comment type="similarity">
    <text evidence="1 4">Belongs to the Glu/Leu/Phe/Val dehydrogenases family.</text>
</comment>
<reference evidence="7 8" key="1">
    <citation type="journal article" date="2017" name="Mol. Ecol.">
        <title>Comparative and population genomic landscape of Phellinus noxius: A hypervariable fungus causing root rot in trees.</title>
        <authorList>
            <person name="Chung C.L."/>
            <person name="Lee T.J."/>
            <person name="Akiba M."/>
            <person name="Lee H.H."/>
            <person name="Kuo T.H."/>
            <person name="Liu D."/>
            <person name="Ke H.M."/>
            <person name="Yokoi T."/>
            <person name="Roa M.B."/>
            <person name="Lu M.J."/>
            <person name="Chang Y.Y."/>
            <person name="Ann P.J."/>
            <person name="Tsai J.N."/>
            <person name="Chen C.Y."/>
            <person name="Tzean S.S."/>
            <person name="Ota Y."/>
            <person name="Hattori T."/>
            <person name="Sahashi N."/>
            <person name="Liou R.F."/>
            <person name="Kikuchi T."/>
            <person name="Tsai I.J."/>
        </authorList>
    </citation>
    <scope>NUCLEOTIDE SEQUENCE [LARGE SCALE GENOMIC DNA]</scope>
    <source>
        <strain evidence="7 8">FFPRI411160</strain>
    </source>
</reference>
<proteinExistence type="inferred from homology"/>
<dbReference type="EMBL" id="NBII01000007">
    <property type="protein sequence ID" value="PAV17148.1"/>
    <property type="molecule type" value="Genomic_DNA"/>
</dbReference>
<dbReference type="PIRSF" id="PIRSF000184">
    <property type="entry name" value="GDH_NAD"/>
    <property type="match status" value="1"/>
</dbReference>
<dbReference type="Pfam" id="PF23152">
    <property type="entry name" value="GDH_2nd"/>
    <property type="match status" value="1"/>
</dbReference>
<dbReference type="OrthoDB" id="184415at2759"/>
<keyword evidence="3 4" id="KW-0520">NAD</keyword>